<dbReference type="PROSITE" id="PS50294">
    <property type="entry name" value="WD_REPEATS_REGION"/>
    <property type="match status" value="1"/>
</dbReference>
<feature type="region of interest" description="Disordered" evidence="10">
    <location>
        <begin position="1"/>
        <end position="50"/>
    </location>
</feature>
<evidence type="ECO:0000256" key="1">
    <source>
        <dbReference type="ARBA" id="ARBA00004604"/>
    </source>
</evidence>
<evidence type="ECO:0000313" key="12">
    <source>
        <dbReference type="EMBL" id="KAK2149023.1"/>
    </source>
</evidence>
<dbReference type="SMART" id="SM00320">
    <property type="entry name" value="WD40"/>
    <property type="match status" value="2"/>
</dbReference>
<dbReference type="PANTHER" id="PTHR14085:SF3">
    <property type="entry name" value="WD REPEAT-CONTAINING PROTEIN 46"/>
    <property type="match status" value="1"/>
</dbReference>
<evidence type="ECO:0000256" key="6">
    <source>
        <dbReference type="ARBA" id="ARBA00059061"/>
    </source>
</evidence>
<dbReference type="PROSITE" id="PS00678">
    <property type="entry name" value="WD_REPEATS_1"/>
    <property type="match status" value="1"/>
</dbReference>
<dbReference type="AlphaFoldDB" id="A0AAD9JA82"/>
<comment type="subcellular location">
    <subcellularLocation>
        <location evidence="1">Nucleus</location>
        <location evidence="1">Nucleolus</location>
    </subcellularLocation>
</comment>
<dbReference type="Gene3D" id="2.130.10.10">
    <property type="entry name" value="YVTN repeat-like/Quinoprotein amine dehydrogenase"/>
    <property type="match status" value="1"/>
</dbReference>
<feature type="compositionally biased region" description="Basic and acidic residues" evidence="10">
    <location>
        <begin position="555"/>
        <end position="566"/>
    </location>
</feature>
<evidence type="ECO:0000256" key="5">
    <source>
        <dbReference type="ARBA" id="ARBA00023242"/>
    </source>
</evidence>
<organism evidence="12 13">
    <name type="scientific">Paralvinella palmiformis</name>
    <dbReference type="NCBI Taxonomy" id="53620"/>
    <lineage>
        <taxon>Eukaryota</taxon>
        <taxon>Metazoa</taxon>
        <taxon>Spiralia</taxon>
        <taxon>Lophotrochozoa</taxon>
        <taxon>Annelida</taxon>
        <taxon>Polychaeta</taxon>
        <taxon>Sedentaria</taxon>
        <taxon>Canalipalpata</taxon>
        <taxon>Terebellida</taxon>
        <taxon>Terebelliformia</taxon>
        <taxon>Alvinellidae</taxon>
        <taxon>Paralvinella</taxon>
    </lineage>
</organism>
<reference evidence="12" key="1">
    <citation type="journal article" date="2023" name="Mol. Biol. Evol.">
        <title>Third-Generation Sequencing Reveals the Adaptive Role of the Epigenome in Three Deep-Sea Polychaetes.</title>
        <authorList>
            <person name="Perez M."/>
            <person name="Aroh O."/>
            <person name="Sun Y."/>
            <person name="Lan Y."/>
            <person name="Juniper S.K."/>
            <person name="Young C.R."/>
            <person name="Angers B."/>
            <person name="Qian P.Y."/>
        </authorList>
    </citation>
    <scope>NUCLEOTIDE SEQUENCE</scope>
    <source>
        <strain evidence="12">P08H-3</strain>
    </source>
</reference>
<dbReference type="InterPro" id="IPR040315">
    <property type="entry name" value="WDR46/Utp7"/>
</dbReference>
<dbReference type="InterPro" id="IPR012952">
    <property type="entry name" value="BING4_C_dom"/>
</dbReference>
<dbReference type="InterPro" id="IPR036322">
    <property type="entry name" value="WD40_repeat_dom_sf"/>
</dbReference>
<comment type="subunit">
    <text evidence="7">Part of the small subunit (SSU) processome, composed of more than 70 proteins and the RNA chaperone small nucleolar RNA (snoRNA) U3. Interacts with DDX21, NCL, NOP2 and EBNA1BP2.</text>
</comment>
<protein>
    <recommendedName>
        <fullName evidence="8">WD repeat-containing protein 46</fullName>
    </recommendedName>
</protein>
<dbReference type="EMBL" id="JAODUP010000471">
    <property type="protein sequence ID" value="KAK2149023.1"/>
    <property type="molecule type" value="Genomic_DNA"/>
</dbReference>
<gene>
    <name evidence="12" type="ORF">LSH36_471g03018</name>
</gene>
<dbReference type="GO" id="GO:0000462">
    <property type="term" value="P:maturation of SSU-rRNA from tricistronic rRNA transcript (SSU-rRNA, 5.8S rRNA, LSU-rRNA)"/>
    <property type="evidence" value="ECO:0007669"/>
    <property type="project" value="TreeGrafter"/>
</dbReference>
<accession>A0AAD9JA82</accession>
<dbReference type="SMART" id="SM01033">
    <property type="entry name" value="BING4CT"/>
    <property type="match status" value="1"/>
</dbReference>
<name>A0AAD9JA82_9ANNE</name>
<evidence type="ECO:0000256" key="8">
    <source>
        <dbReference type="ARBA" id="ARBA00070552"/>
    </source>
</evidence>
<feature type="compositionally biased region" description="Low complexity" evidence="10">
    <location>
        <begin position="30"/>
        <end position="44"/>
    </location>
</feature>
<dbReference type="PANTHER" id="PTHR14085">
    <property type="entry name" value="WD-REPEAT PROTEIN BING4"/>
    <property type="match status" value="1"/>
</dbReference>
<dbReference type="FunFam" id="2.130.10.10:FF:000128">
    <property type="entry name" value="WD repeat domain 46"/>
    <property type="match status" value="1"/>
</dbReference>
<dbReference type="Pfam" id="PF00400">
    <property type="entry name" value="WD40"/>
    <property type="match status" value="1"/>
</dbReference>
<dbReference type="InterPro" id="IPR015943">
    <property type="entry name" value="WD40/YVTN_repeat-like_dom_sf"/>
</dbReference>
<dbReference type="GO" id="GO:0030686">
    <property type="term" value="C:90S preribosome"/>
    <property type="evidence" value="ECO:0007669"/>
    <property type="project" value="TreeGrafter"/>
</dbReference>
<feature type="region of interest" description="Disordered" evidence="10">
    <location>
        <begin position="545"/>
        <end position="568"/>
    </location>
</feature>
<comment type="caution">
    <text evidence="12">The sequence shown here is derived from an EMBL/GenBank/DDBJ whole genome shotgun (WGS) entry which is preliminary data.</text>
</comment>
<proteinExistence type="predicted"/>
<evidence type="ECO:0000259" key="11">
    <source>
        <dbReference type="SMART" id="SM01033"/>
    </source>
</evidence>
<keyword evidence="13" id="KW-1185">Reference proteome</keyword>
<evidence type="ECO:0000256" key="3">
    <source>
        <dbReference type="ARBA" id="ARBA00022574"/>
    </source>
</evidence>
<dbReference type="SUPFAM" id="SSF50978">
    <property type="entry name" value="WD40 repeat-like"/>
    <property type="match status" value="1"/>
</dbReference>
<keyword evidence="5" id="KW-0539">Nucleus</keyword>
<dbReference type="PROSITE" id="PS50082">
    <property type="entry name" value="WD_REPEATS_2"/>
    <property type="match status" value="1"/>
</dbReference>
<evidence type="ECO:0000256" key="10">
    <source>
        <dbReference type="SAM" id="MobiDB-lite"/>
    </source>
</evidence>
<keyword evidence="3 9" id="KW-0853">WD repeat</keyword>
<feature type="repeat" description="WD" evidence="9">
    <location>
        <begin position="352"/>
        <end position="386"/>
    </location>
</feature>
<dbReference type="InterPro" id="IPR019775">
    <property type="entry name" value="WD40_repeat_CS"/>
</dbReference>
<dbReference type="InterPro" id="IPR001680">
    <property type="entry name" value="WD40_rpt"/>
</dbReference>
<evidence type="ECO:0000256" key="7">
    <source>
        <dbReference type="ARBA" id="ARBA00064570"/>
    </source>
</evidence>
<evidence type="ECO:0000313" key="13">
    <source>
        <dbReference type="Proteomes" id="UP001208570"/>
    </source>
</evidence>
<comment type="function">
    <text evidence="6">Scaffold component of the nucleolar structure. Required for localization of DDX21 and NCL to the granular compartment of the nucleolus. Part of the small subunit (SSU) processome, first precursor of the small eukaryotic ribosomal subunit. During the assembly of the SSU processome in the nucleolus, many ribosome biogenesis factors, an RNA chaperone and ribosomal proteins associate with the nascent pre-rRNA and work in concert to generate RNA folding, modifications, rearrangements and cleavage as well as targeted degradation of pre-ribosomal RNA by the RNA exosome.</text>
</comment>
<keyword evidence="4" id="KW-0677">Repeat</keyword>
<evidence type="ECO:0000256" key="9">
    <source>
        <dbReference type="PROSITE-ProRule" id="PRU00221"/>
    </source>
</evidence>
<evidence type="ECO:0000256" key="2">
    <source>
        <dbReference type="ARBA" id="ARBA00022553"/>
    </source>
</evidence>
<dbReference type="Proteomes" id="UP001208570">
    <property type="component" value="Unassembled WGS sequence"/>
</dbReference>
<sequence>MKKRYFEGTDQDSGDGSFKIKKKINKESASDISQSQDTTSQGGADRTKIHQRIHDLSNFEPGHFRPSKKFNFKSHKVREKTETQRIHFREKEDPYPGDAPVPEEWIKKYKRGEKTDLTGVYTTHHTNKLKQKELKYETAVKQAARSETLLTEQQGYIDPDEGEQTADYTQHEIARAVDISSAEKFFELKLNKFGPYRVNYTRNGRFLLLGGARGHVAAIDWQTKKLMTEMNVMETCADVKWLHIETMFVVAQRLWTYIYDNQGIELHCLKTLDSVLRMEFLPYHFLLVSGNTKGYLQWLDVSMGKKVSGVMTGLGRLDVMCQNPANAIIHLGHPGGTVTLWSPNIKESVVKMLCHSGGTRSIAVTKDGQYMATSGLDRKLKIWDLRMFKLLHGYRIAMGAGQLAFSQRGLLTAGLGNVVEIYKDTCSQPEMSTYLTHRLSRSIGNLEFCPYEDVLGVGHGDGFSSLLVPGAGEPNFDALEANPYQSKRQRQHAEVKMLLEKIQPDMINLDTSALGKVDRKTLEEKLEEKRKLLYVKPPKFDFEPKYKKKGKSKAGKIEQRKQAVRDQHKRTFIKDVKQIQQLAAEEETQEKAAVEYDVLGRFSKKSS</sequence>
<dbReference type="GO" id="GO:0032040">
    <property type="term" value="C:small-subunit processome"/>
    <property type="evidence" value="ECO:0007669"/>
    <property type="project" value="TreeGrafter"/>
</dbReference>
<dbReference type="Pfam" id="PF08149">
    <property type="entry name" value="BING4CT"/>
    <property type="match status" value="1"/>
</dbReference>
<keyword evidence="2" id="KW-0597">Phosphoprotein</keyword>
<evidence type="ECO:0000256" key="4">
    <source>
        <dbReference type="ARBA" id="ARBA00022737"/>
    </source>
</evidence>
<feature type="domain" description="BING4 C-terminal" evidence="11">
    <location>
        <begin position="433"/>
        <end position="511"/>
    </location>
</feature>